<evidence type="ECO:0000313" key="2">
    <source>
        <dbReference type="Proteomes" id="UP001157502"/>
    </source>
</evidence>
<gene>
    <name evidence="1" type="ORF">DPEC_G00154230</name>
</gene>
<dbReference type="Proteomes" id="UP001157502">
    <property type="component" value="Chromosome 12"/>
</dbReference>
<protein>
    <submittedName>
        <fullName evidence="1">Uncharacterized protein</fullName>
    </submittedName>
</protein>
<comment type="caution">
    <text evidence="1">The sequence shown here is derived from an EMBL/GenBank/DDBJ whole genome shotgun (WGS) entry which is preliminary data.</text>
</comment>
<keyword evidence="2" id="KW-1185">Reference proteome</keyword>
<evidence type="ECO:0000313" key="1">
    <source>
        <dbReference type="EMBL" id="KAJ8003998.1"/>
    </source>
</evidence>
<organism evidence="1 2">
    <name type="scientific">Dallia pectoralis</name>
    <name type="common">Alaska blackfish</name>
    <dbReference type="NCBI Taxonomy" id="75939"/>
    <lineage>
        <taxon>Eukaryota</taxon>
        <taxon>Metazoa</taxon>
        <taxon>Chordata</taxon>
        <taxon>Craniata</taxon>
        <taxon>Vertebrata</taxon>
        <taxon>Euteleostomi</taxon>
        <taxon>Actinopterygii</taxon>
        <taxon>Neopterygii</taxon>
        <taxon>Teleostei</taxon>
        <taxon>Protacanthopterygii</taxon>
        <taxon>Esociformes</taxon>
        <taxon>Umbridae</taxon>
        <taxon>Dallia</taxon>
    </lineage>
</organism>
<name>A0ACC2GKL4_DALPE</name>
<dbReference type="EMBL" id="CM055739">
    <property type="protein sequence ID" value="KAJ8003998.1"/>
    <property type="molecule type" value="Genomic_DNA"/>
</dbReference>
<proteinExistence type="predicted"/>
<sequence length="528" mass="60514">MGERVGGLRLSPSSIIPSFSSCSGEWSSLREIIVILLHLLPERAAGVSLFPGPLDHGARMDADVIFTLLLLCSVTELFVATSPDVNESQHDQMHDIVFSQNSILTAQFECFQKIMKKERTPNSGLVCNETWDGWLCWEETEAGFTANQNCPEYYQNFNPAEMATRVCSETGHWFLHPESNKTWTNYTKCNAHNKDALRVTVMNQYYLVLIGHGLSLTSLLLSLGIFFTFKSLSCQRITLHKNLFFSFVLNSVITIIWFTVVIHNQELMQSNPVWCKVVNFIHLYLFGCNYFWMLCEGIYLHTLIVVAVFAEKQPLKWYYILGWGFPIIPALIHAIARSNYYNDSCWINFNTHLLYIIHGPICVALLINLFFLLNIVRVLITKLKVTHQAEFSLYMKAVRATLILVPLLGIQFVLVPYKPVRYTYETYDYIITILMHYQGLQVATIFCFFNGEVQSVLRRHWNQQRIQFGNNFAGADIFRSASYVASSLTEVHRCYSIDGHTELMNSKNGYLDIDTVTPSILRSDNPFA</sequence>
<reference evidence="1" key="1">
    <citation type="submission" date="2021-05" db="EMBL/GenBank/DDBJ databases">
        <authorList>
            <person name="Pan Q."/>
            <person name="Jouanno E."/>
            <person name="Zahm M."/>
            <person name="Klopp C."/>
            <person name="Cabau C."/>
            <person name="Louis A."/>
            <person name="Berthelot C."/>
            <person name="Parey E."/>
            <person name="Roest Crollius H."/>
            <person name="Montfort J."/>
            <person name="Robinson-Rechavi M."/>
            <person name="Bouchez O."/>
            <person name="Lampietro C."/>
            <person name="Lopez Roques C."/>
            <person name="Donnadieu C."/>
            <person name="Postlethwait J."/>
            <person name="Bobe J."/>
            <person name="Dillon D."/>
            <person name="Chandos A."/>
            <person name="von Hippel F."/>
            <person name="Guiguen Y."/>
        </authorList>
    </citation>
    <scope>NUCLEOTIDE SEQUENCE</scope>
    <source>
        <strain evidence="1">YG-Jan2019</strain>
    </source>
</reference>
<accession>A0ACC2GKL4</accession>